<dbReference type="AlphaFoldDB" id="A0A3N1GUF7"/>
<dbReference type="EMBL" id="RJKL01000001">
    <property type="protein sequence ID" value="ROP33913.1"/>
    <property type="molecule type" value="Genomic_DNA"/>
</dbReference>
<evidence type="ECO:0000256" key="1">
    <source>
        <dbReference type="SAM" id="MobiDB-lite"/>
    </source>
</evidence>
<feature type="compositionally biased region" description="Polar residues" evidence="1">
    <location>
        <begin position="53"/>
        <end position="65"/>
    </location>
</feature>
<name>A0A3N1GUF7_9ACTN</name>
<organism evidence="2 3">
    <name type="scientific">Couchioplanes caeruleus</name>
    <dbReference type="NCBI Taxonomy" id="56438"/>
    <lineage>
        <taxon>Bacteria</taxon>
        <taxon>Bacillati</taxon>
        <taxon>Actinomycetota</taxon>
        <taxon>Actinomycetes</taxon>
        <taxon>Micromonosporales</taxon>
        <taxon>Micromonosporaceae</taxon>
        <taxon>Couchioplanes</taxon>
    </lineage>
</organism>
<dbReference type="RefSeq" id="WP_143162967.1">
    <property type="nucleotide sequence ID" value="NZ_RJKL01000001.1"/>
</dbReference>
<proteinExistence type="predicted"/>
<dbReference type="InterPro" id="IPR006311">
    <property type="entry name" value="TAT_signal"/>
</dbReference>
<accession>A0A3N1GUF7</accession>
<gene>
    <name evidence="2" type="ORF">EDD30_6972</name>
</gene>
<sequence>MNNDQQVHTSGAGGAGSRRRRAVLVAAVAALLAAGAAACGTPDRPAAVPATDRPSTAASPVATPTVQPPRLDVRKFGQLHTTDGRTLPLTGIGGSERVTRTPAGWLFAGTKGDTLLLRPDGTVLELHLPEEVAVSADGQSVAWTAAGKVTVARLTTGGLRDRVSTPVPAKTRAVTWIGHRVVLAQAYAPWCCGSDHLQHDVWDPAKGPFVARWTRGIAPVYGPLPDGAAGAGLVQKNSKEEFGAGCLARLDGVRDMSVTKRTCLPGLTWTSNWGLSSPTGRHLAEAGDDESIVLADLAGHKMVGNCPASQPLAWEDDTNLLAETAEGKLVRCTVGKSGADAVPDVVLDAASDQALVPRIGVV</sequence>
<comment type="caution">
    <text evidence="2">The sequence shown here is derived from an EMBL/GenBank/DDBJ whole genome shotgun (WGS) entry which is preliminary data.</text>
</comment>
<protein>
    <submittedName>
        <fullName evidence="2">Uncharacterized protein</fullName>
    </submittedName>
</protein>
<dbReference type="Proteomes" id="UP000271683">
    <property type="component" value="Unassembled WGS sequence"/>
</dbReference>
<reference evidence="2 3" key="1">
    <citation type="submission" date="2018-11" db="EMBL/GenBank/DDBJ databases">
        <title>Sequencing the genomes of 1000 actinobacteria strains.</title>
        <authorList>
            <person name="Klenk H.-P."/>
        </authorList>
    </citation>
    <scope>NUCLEOTIDE SEQUENCE [LARGE SCALE GENOMIC DNA]</scope>
    <source>
        <strain evidence="2 3">DSM 43634</strain>
    </source>
</reference>
<dbReference type="OrthoDB" id="3390532at2"/>
<dbReference type="SUPFAM" id="SSF63829">
    <property type="entry name" value="Calcium-dependent phosphotriesterase"/>
    <property type="match status" value="1"/>
</dbReference>
<evidence type="ECO:0000313" key="3">
    <source>
        <dbReference type="Proteomes" id="UP000271683"/>
    </source>
</evidence>
<evidence type="ECO:0000313" key="2">
    <source>
        <dbReference type="EMBL" id="ROP33913.1"/>
    </source>
</evidence>
<feature type="region of interest" description="Disordered" evidence="1">
    <location>
        <begin position="39"/>
        <end position="68"/>
    </location>
</feature>
<dbReference type="PROSITE" id="PS51318">
    <property type="entry name" value="TAT"/>
    <property type="match status" value="1"/>
</dbReference>